<dbReference type="GO" id="GO:0043539">
    <property type="term" value="F:protein serine/threonine kinase activator activity"/>
    <property type="evidence" value="ECO:0007669"/>
    <property type="project" value="InterPro"/>
</dbReference>
<dbReference type="InterPro" id="IPR000719">
    <property type="entry name" value="Prot_kinase_dom"/>
</dbReference>
<evidence type="ECO:0000313" key="6">
    <source>
        <dbReference type="Proteomes" id="UP001386955"/>
    </source>
</evidence>
<proteinExistence type="inferred from homology"/>
<dbReference type="PANTHER" id="PTHR48014">
    <property type="entry name" value="SERINE/THREONINE-PROTEIN KINASE FRAY2"/>
    <property type="match status" value="1"/>
</dbReference>
<dbReference type="InterPro" id="IPR017441">
    <property type="entry name" value="Protein_kinase_ATP_BS"/>
</dbReference>
<dbReference type="FunFam" id="1.10.510.10:FF:000208">
    <property type="entry name" value="serine/threonine-protein kinase BLUS1 isoform X1"/>
    <property type="match status" value="1"/>
</dbReference>
<dbReference type="InterPro" id="IPR011009">
    <property type="entry name" value="Kinase-like_dom_sf"/>
</dbReference>
<evidence type="ECO:0000313" key="5">
    <source>
        <dbReference type="EMBL" id="KAK7389452.1"/>
    </source>
</evidence>
<dbReference type="Gene3D" id="1.10.510.10">
    <property type="entry name" value="Transferase(Phosphotransferase) domain 1"/>
    <property type="match status" value="1"/>
</dbReference>
<dbReference type="SUPFAM" id="SSF56112">
    <property type="entry name" value="Protein kinase-like (PK-like)"/>
    <property type="match status" value="1"/>
</dbReference>
<keyword evidence="2" id="KW-0067">ATP-binding</keyword>
<accession>A0AAN9S5T8</accession>
<dbReference type="AlphaFoldDB" id="A0AAN9S5T8"/>
<feature type="compositionally biased region" description="Basic and acidic residues" evidence="3">
    <location>
        <begin position="452"/>
        <end position="468"/>
    </location>
</feature>
<dbReference type="Pfam" id="PF00069">
    <property type="entry name" value="Pkinase"/>
    <property type="match status" value="1"/>
</dbReference>
<protein>
    <recommendedName>
        <fullName evidence="4">Protein kinase domain-containing protein</fullName>
    </recommendedName>
</protein>
<feature type="region of interest" description="Disordered" evidence="3">
    <location>
        <begin position="373"/>
        <end position="393"/>
    </location>
</feature>
<dbReference type="GO" id="GO:0004672">
    <property type="term" value="F:protein kinase activity"/>
    <property type="evidence" value="ECO:0007669"/>
    <property type="project" value="InterPro"/>
</dbReference>
<organism evidence="5 6">
    <name type="scientific">Psophocarpus tetragonolobus</name>
    <name type="common">Winged bean</name>
    <name type="synonym">Dolichos tetragonolobus</name>
    <dbReference type="NCBI Taxonomy" id="3891"/>
    <lineage>
        <taxon>Eukaryota</taxon>
        <taxon>Viridiplantae</taxon>
        <taxon>Streptophyta</taxon>
        <taxon>Embryophyta</taxon>
        <taxon>Tracheophyta</taxon>
        <taxon>Spermatophyta</taxon>
        <taxon>Magnoliopsida</taxon>
        <taxon>eudicotyledons</taxon>
        <taxon>Gunneridae</taxon>
        <taxon>Pentapetalae</taxon>
        <taxon>rosids</taxon>
        <taxon>fabids</taxon>
        <taxon>Fabales</taxon>
        <taxon>Fabaceae</taxon>
        <taxon>Papilionoideae</taxon>
        <taxon>50 kb inversion clade</taxon>
        <taxon>NPAAA clade</taxon>
        <taxon>indigoferoid/millettioid clade</taxon>
        <taxon>Phaseoleae</taxon>
        <taxon>Psophocarpus</taxon>
    </lineage>
</organism>
<reference evidence="5 6" key="1">
    <citation type="submission" date="2024-01" db="EMBL/GenBank/DDBJ databases">
        <title>The genomes of 5 underutilized Papilionoideae crops provide insights into root nodulation and disease resistanc.</title>
        <authorList>
            <person name="Jiang F."/>
        </authorList>
    </citation>
    <scope>NUCLEOTIDE SEQUENCE [LARGE SCALE GENOMIC DNA]</scope>
    <source>
        <strain evidence="5">DUOXIRENSHENG_FW03</strain>
        <tissue evidence="5">Leaves</tissue>
    </source>
</reference>
<dbReference type="PROSITE" id="PS50011">
    <property type="entry name" value="PROTEIN_KINASE_DOM"/>
    <property type="match status" value="1"/>
</dbReference>
<keyword evidence="6" id="KW-1185">Reference proteome</keyword>
<dbReference type="Proteomes" id="UP001386955">
    <property type="component" value="Unassembled WGS sequence"/>
</dbReference>
<keyword evidence="2" id="KW-0547">Nucleotide-binding</keyword>
<feature type="region of interest" description="Disordered" evidence="3">
    <location>
        <begin position="427"/>
        <end position="579"/>
    </location>
</feature>
<comment type="similarity">
    <text evidence="1">Belongs to the protein kinase superfamily. STE Ser/Thr protein kinase family. STE20 subfamily.</text>
</comment>
<dbReference type="Gene3D" id="3.30.200.20">
    <property type="entry name" value="Phosphorylase Kinase, domain 1"/>
    <property type="match status" value="1"/>
</dbReference>
<feature type="domain" description="Protein kinase" evidence="4">
    <location>
        <begin position="24"/>
        <end position="285"/>
    </location>
</feature>
<dbReference type="EMBL" id="JAYMYS010000006">
    <property type="protein sequence ID" value="KAK7389452.1"/>
    <property type="molecule type" value="Genomic_DNA"/>
</dbReference>
<evidence type="ECO:0000259" key="4">
    <source>
        <dbReference type="PROSITE" id="PS50011"/>
    </source>
</evidence>
<dbReference type="FunFam" id="3.30.200.20:FF:000099">
    <property type="entry name" value="Serine/threonine-protein kinase BLUS1"/>
    <property type="match status" value="1"/>
</dbReference>
<comment type="caution">
    <text evidence="5">The sequence shown here is derived from an EMBL/GenBank/DDBJ whole genome shotgun (WGS) entry which is preliminary data.</text>
</comment>
<feature type="compositionally biased region" description="Polar residues" evidence="3">
    <location>
        <begin position="506"/>
        <end position="523"/>
    </location>
</feature>
<gene>
    <name evidence="5" type="ORF">VNO78_24510</name>
</gene>
<sequence length="705" mass="78701">MKEKEKEKEKESEKKKYPIGAEHYLLYEEIGQGVSASVHRALCVPFNEVVAIKILDFERDNCDLNNVSREAQTMILVDHPNVLKSHCSFVSDHNLWVVMPFMSGGSCLHILKATHTDGFEEVVIATILKEVLKGLEYLHHHGHIHRDVKAGNILIDSRGYVKLGDFGVSACLFDSGDRQRTRNTFVGTPCWMAPEVMEQLHGYNFKADIWSFGITALELAHGHAPFSKFPPMKVLLMTLQNAPPSLDYERDKKFSKSFKQMIASCLVKDPSKRPSASKLLKHSFFKQARSNDHIRKLLEGLPALGDRMEALKRKEEDMLAQKKMPDGKMEELSQNEYKRGISGWNFNLDDMKAQASLIHDFDDAMSDINNVGSSSSLSTLDSQDKQLPTAIHNPSRSADMLFEENDELRNQSACVLVADSTVNDAKTRFEKSDDDSSITSSSHEPQTSSSCLDDHVDNNLGEKSDMENGGRPVEGISTHYYHRRGSSSSILPEVTLPPIRGESEKPQNLPQNVSSCNATSVPQTGEDVLTELPSRVSKSSANSDDTDEKSKVPVVQQRGRFKVTSENVDPEKVAPSPVLQKSHSMQVFSQHNAASMHPTLPLLPASETTSSNVFGCSVFTLMHSVLQTNIVQRDTLLTLLKYLTAIDSTADVTYNPAQIAAIENSVLEVAHEREKELLNEITDLQWRLICIQEELQKLKTENAQV</sequence>
<feature type="compositionally biased region" description="Low complexity" evidence="3">
    <location>
        <begin position="437"/>
        <end position="450"/>
    </location>
</feature>
<evidence type="ECO:0000256" key="2">
    <source>
        <dbReference type="PROSITE-ProRule" id="PRU10141"/>
    </source>
</evidence>
<dbReference type="PROSITE" id="PS00107">
    <property type="entry name" value="PROTEIN_KINASE_ATP"/>
    <property type="match status" value="1"/>
</dbReference>
<dbReference type="PANTHER" id="PTHR48014:SF24">
    <property type="entry name" value="PROTEIN KINASE SUPERFAMILY PROTEIN"/>
    <property type="match status" value="1"/>
</dbReference>
<dbReference type="SMART" id="SM00220">
    <property type="entry name" value="S_TKc"/>
    <property type="match status" value="1"/>
</dbReference>
<dbReference type="CDD" id="cd06610">
    <property type="entry name" value="STKc_OSR1_SPAK"/>
    <property type="match status" value="1"/>
</dbReference>
<name>A0AAN9S5T8_PSOTE</name>
<evidence type="ECO:0000256" key="1">
    <source>
        <dbReference type="ARBA" id="ARBA00008874"/>
    </source>
</evidence>
<evidence type="ECO:0000256" key="3">
    <source>
        <dbReference type="SAM" id="MobiDB-lite"/>
    </source>
</evidence>
<feature type="binding site" evidence="2">
    <location>
        <position position="53"/>
    </location>
    <ligand>
        <name>ATP</name>
        <dbReference type="ChEBI" id="CHEBI:30616"/>
    </ligand>
</feature>
<dbReference type="InterPro" id="IPR047173">
    <property type="entry name" value="STRAD_A/B-like"/>
</dbReference>
<dbReference type="GO" id="GO:0005524">
    <property type="term" value="F:ATP binding"/>
    <property type="evidence" value="ECO:0007669"/>
    <property type="project" value="UniProtKB-UniRule"/>
</dbReference>